<feature type="region of interest" description="Disordered" evidence="1">
    <location>
        <begin position="1"/>
        <end position="80"/>
    </location>
</feature>
<evidence type="ECO:0000313" key="3">
    <source>
        <dbReference type="Proteomes" id="UP001152622"/>
    </source>
</evidence>
<keyword evidence="3" id="KW-1185">Reference proteome</keyword>
<evidence type="ECO:0000256" key="1">
    <source>
        <dbReference type="SAM" id="MobiDB-lite"/>
    </source>
</evidence>
<gene>
    <name evidence="2" type="ORF">SKAU_G00338050</name>
</gene>
<dbReference type="Proteomes" id="UP001152622">
    <property type="component" value="Chromosome 15"/>
</dbReference>
<accession>A0A9Q1EMI3</accession>
<feature type="compositionally biased region" description="Basic and acidic residues" evidence="1">
    <location>
        <begin position="9"/>
        <end position="27"/>
    </location>
</feature>
<dbReference type="EMBL" id="JAINUF010000015">
    <property type="protein sequence ID" value="KAJ8341514.1"/>
    <property type="molecule type" value="Genomic_DNA"/>
</dbReference>
<dbReference type="AlphaFoldDB" id="A0A9Q1EMI3"/>
<name>A0A9Q1EMI3_SYNKA</name>
<proteinExistence type="predicted"/>
<comment type="caution">
    <text evidence="2">The sequence shown here is derived from an EMBL/GenBank/DDBJ whole genome shotgun (WGS) entry which is preliminary data.</text>
</comment>
<reference evidence="2" key="1">
    <citation type="journal article" date="2023" name="Science">
        <title>Genome structures resolve the early diversification of teleost fishes.</title>
        <authorList>
            <person name="Parey E."/>
            <person name="Louis A."/>
            <person name="Montfort J."/>
            <person name="Bouchez O."/>
            <person name="Roques C."/>
            <person name="Iampietro C."/>
            <person name="Lluch J."/>
            <person name="Castinel A."/>
            <person name="Donnadieu C."/>
            <person name="Desvignes T."/>
            <person name="Floi Bucao C."/>
            <person name="Jouanno E."/>
            <person name="Wen M."/>
            <person name="Mejri S."/>
            <person name="Dirks R."/>
            <person name="Jansen H."/>
            <person name="Henkel C."/>
            <person name="Chen W.J."/>
            <person name="Zahm M."/>
            <person name="Cabau C."/>
            <person name="Klopp C."/>
            <person name="Thompson A.W."/>
            <person name="Robinson-Rechavi M."/>
            <person name="Braasch I."/>
            <person name="Lecointre G."/>
            <person name="Bobe J."/>
            <person name="Postlethwait J.H."/>
            <person name="Berthelot C."/>
            <person name="Roest Crollius H."/>
            <person name="Guiguen Y."/>
        </authorList>
    </citation>
    <scope>NUCLEOTIDE SEQUENCE</scope>
    <source>
        <strain evidence="2">WJC10195</strain>
    </source>
</reference>
<evidence type="ECO:0000313" key="2">
    <source>
        <dbReference type="EMBL" id="KAJ8341514.1"/>
    </source>
</evidence>
<sequence>METYPSRVSEPDRRRREADEEARERRGGTRGAVIKRDPSPFDVARGTAVPAVRPRVASLPRGTAQRWRTQSAERPPGGFH</sequence>
<organism evidence="2 3">
    <name type="scientific">Synaphobranchus kaupii</name>
    <name type="common">Kaup's arrowtooth eel</name>
    <dbReference type="NCBI Taxonomy" id="118154"/>
    <lineage>
        <taxon>Eukaryota</taxon>
        <taxon>Metazoa</taxon>
        <taxon>Chordata</taxon>
        <taxon>Craniata</taxon>
        <taxon>Vertebrata</taxon>
        <taxon>Euteleostomi</taxon>
        <taxon>Actinopterygii</taxon>
        <taxon>Neopterygii</taxon>
        <taxon>Teleostei</taxon>
        <taxon>Anguilliformes</taxon>
        <taxon>Synaphobranchidae</taxon>
        <taxon>Synaphobranchus</taxon>
    </lineage>
</organism>
<protein>
    <submittedName>
        <fullName evidence="2">Uncharacterized protein</fullName>
    </submittedName>
</protein>